<evidence type="ECO:0000256" key="12">
    <source>
        <dbReference type="RuleBase" id="RU000633"/>
    </source>
</evidence>
<dbReference type="FunFam" id="2.10.25.10:FF:000036">
    <property type="entry name" value="Integrin beta"/>
    <property type="match status" value="1"/>
</dbReference>
<proteinExistence type="inferred from homology"/>
<keyword evidence="8 12" id="KW-0401">Integrin</keyword>
<dbReference type="PANTHER" id="PTHR10082">
    <property type="entry name" value="INTEGRIN BETA SUBUNIT"/>
    <property type="match status" value="1"/>
</dbReference>
<evidence type="ECO:0000256" key="5">
    <source>
        <dbReference type="ARBA" id="ARBA00022729"/>
    </source>
</evidence>
<dbReference type="GO" id="GO:0016477">
    <property type="term" value="P:cell migration"/>
    <property type="evidence" value="ECO:0007669"/>
    <property type="project" value="TreeGrafter"/>
</dbReference>
<dbReference type="GO" id="GO:0007229">
    <property type="term" value="P:integrin-mediated signaling pathway"/>
    <property type="evidence" value="ECO:0007669"/>
    <property type="project" value="UniProtKB-KW"/>
</dbReference>
<dbReference type="InterPro" id="IPR015812">
    <property type="entry name" value="Integrin_bsu"/>
</dbReference>
<dbReference type="SUPFAM" id="SSF57196">
    <property type="entry name" value="EGF/Laminin"/>
    <property type="match status" value="2"/>
</dbReference>
<dbReference type="InterPro" id="IPR032695">
    <property type="entry name" value="Integrin_dom_sf"/>
</dbReference>
<evidence type="ECO:0000256" key="8">
    <source>
        <dbReference type="ARBA" id="ARBA00023037"/>
    </source>
</evidence>
<dbReference type="OrthoDB" id="410592at2759"/>
<dbReference type="Proteomes" id="UP001152622">
    <property type="component" value="Chromosome 8"/>
</dbReference>
<dbReference type="Gene3D" id="2.10.25.10">
    <property type="entry name" value="Laminin"/>
    <property type="match status" value="2"/>
</dbReference>
<keyword evidence="9" id="KW-0472">Membrane</keyword>
<evidence type="ECO:0000256" key="3">
    <source>
        <dbReference type="ARBA" id="ARBA00022536"/>
    </source>
</evidence>
<organism evidence="14 15">
    <name type="scientific">Synaphobranchus kaupii</name>
    <name type="common">Kaup's arrowtooth eel</name>
    <dbReference type="NCBI Taxonomy" id="118154"/>
    <lineage>
        <taxon>Eukaryota</taxon>
        <taxon>Metazoa</taxon>
        <taxon>Chordata</taxon>
        <taxon>Craniata</taxon>
        <taxon>Vertebrata</taxon>
        <taxon>Euteleostomi</taxon>
        <taxon>Actinopterygii</taxon>
        <taxon>Neopterygii</taxon>
        <taxon>Teleostei</taxon>
        <taxon>Anguilliformes</taxon>
        <taxon>Synaphobranchidae</taxon>
        <taxon>Synaphobranchus</taxon>
    </lineage>
</organism>
<keyword evidence="10" id="KW-1015">Disulfide bond</keyword>
<comment type="caution">
    <text evidence="14">The sequence shown here is derived from an EMBL/GenBank/DDBJ whole genome shotgun (WGS) entry which is preliminary data.</text>
</comment>
<dbReference type="GO" id="GO:0009986">
    <property type="term" value="C:cell surface"/>
    <property type="evidence" value="ECO:0007669"/>
    <property type="project" value="TreeGrafter"/>
</dbReference>
<keyword evidence="15" id="KW-1185">Reference proteome</keyword>
<evidence type="ECO:0000256" key="11">
    <source>
        <dbReference type="ARBA" id="ARBA00023180"/>
    </source>
</evidence>
<dbReference type="AlphaFoldDB" id="A0A9Q1F5V4"/>
<sequence>MSLELRPGKPLTFELKVKRPTTRPVEVYYLTSFSFVAKGSTLRRTHLGAQVVSAVQDVSPEAHSIGSGLFGDHQNLTLEKSGCGEGELDCKKVFSFSHFPSLEPPAEAPKTGDSLAASDAGLQALLQAVVCGDLIGWGQGTRLLVYVADHGFRTAGQTPRDSKSDDMGRCNLREDQRHFSRQLDYPSVAELAYRLTENNIQVIFLVTEEVAEKYKELSDLLPKSTVTVLPSDLRNIKGNIRDAYRMLASTLVVSHTHVEGLNISYASGCSEGQKSSVRGACSIPEKSRKFFLNVTVSSDSCLEPQSLHLQLLGNQDRLSVELKSACRCDCRDTPDPSFCSYSGNVSCGVCRSNPTERISGQFCECDNFSCPYYRGRICGGNGECACGECYCHEGFIGPACECSTAVDQCRSPRGSLCSNRGNCQCNKCICEDPYHGPFCETCPYCENDCLLLM</sequence>
<dbReference type="SMART" id="SM00187">
    <property type="entry name" value="INB"/>
    <property type="match status" value="1"/>
</dbReference>
<keyword evidence="7" id="KW-1133">Transmembrane helix</keyword>
<dbReference type="EMBL" id="JAINUF010000008">
    <property type="protein sequence ID" value="KAJ8351658.1"/>
    <property type="molecule type" value="Genomic_DNA"/>
</dbReference>
<dbReference type="GO" id="GO:0033627">
    <property type="term" value="P:cell adhesion mediated by integrin"/>
    <property type="evidence" value="ECO:0007669"/>
    <property type="project" value="TreeGrafter"/>
</dbReference>
<dbReference type="GO" id="GO:0007160">
    <property type="term" value="P:cell-matrix adhesion"/>
    <property type="evidence" value="ECO:0007669"/>
    <property type="project" value="TreeGrafter"/>
</dbReference>
<dbReference type="SUPFAM" id="SSF69179">
    <property type="entry name" value="Integrin domains"/>
    <property type="match status" value="1"/>
</dbReference>
<protein>
    <recommendedName>
        <fullName evidence="12">Integrin beta</fullName>
    </recommendedName>
</protein>
<dbReference type="InterPro" id="IPR002369">
    <property type="entry name" value="Integrin_bsu_VWA"/>
</dbReference>
<keyword evidence="4 12" id="KW-0812">Transmembrane</keyword>
<evidence type="ECO:0000256" key="10">
    <source>
        <dbReference type="ARBA" id="ARBA00023157"/>
    </source>
</evidence>
<evidence type="ECO:0000313" key="14">
    <source>
        <dbReference type="EMBL" id="KAJ8351658.1"/>
    </source>
</evidence>
<keyword evidence="5" id="KW-0732">Signal</keyword>
<dbReference type="GO" id="GO:0005925">
    <property type="term" value="C:focal adhesion"/>
    <property type="evidence" value="ECO:0007669"/>
    <property type="project" value="TreeGrafter"/>
</dbReference>
<gene>
    <name evidence="14" type="ORF">SKAU_G00231340</name>
</gene>
<dbReference type="PROSITE" id="PS00243">
    <property type="entry name" value="I_EGF_1"/>
    <property type="match status" value="1"/>
</dbReference>
<dbReference type="Gene3D" id="2.60.40.1510">
    <property type="entry name" value="ntegrin, alpha v. Chain A, domain 3"/>
    <property type="match status" value="1"/>
</dbReference>
<dbReference type="GO" id="GO:0005178">
    <property type="term" value="F:integrin binding"/>
    <property type="evidence" value="ECO:0007669"/>
    <property type="project" value="TreeGrafter"/>
</dbReference>
<evidence type="ECO:0000256" key="1">
    <source>
        <dbReference type="ARBA" id="ARBA00004479"/>
    </source>
</evidence>
<dbReference type="PANTHER" id="PTHR10082:SF3">
    <property type="entry name" value="INTEGRIN BETA-LIKE PROTEIN 1"/>
    <property type="match status" value="1"/>
</dbReference>
<comment type="subcellular location">
    <subcellularLocation>
        <location evidence="12">Cell membrane</location>
        <topology evidence="12">Single-pass type I membrane protein</topology>
    </subcellularLocation>
    <subcellularLocation>
        <location evidence="1">Membrane</location>
        <topology evidence="1">Single-pass type I membrane protein</topology>
    </subcellularLocation>
</comment>
<reference evidence="14" key="1">
    <citation type="journal article" date="2023" name="Science">
        <title>Genome structures resolve the early diversification of teleost fishes.</title>
        <authorList>
            <person name="Parey E."/>
            <person name="Louis A."/>
            <person name="Montfort J."/>
            <person name="Bouchez O."/>
            <person name="Roques C."/>
            <person name="Iampietro C."/>
            <person name="Lluch J."/>
            <person name="Castinel A."/>
            <person name="Donnadieu C."/>
            <person name="Desvignes T."/>
            <person name="Floi Bucao C."/>
            <person name="Jouanno E."/>
            <person name="Wen M."/>
            <person name="Mejri S."/>
            <person name="Dirks R."/>
            <person name="Jansen H."/>
            <person name="Henkel C."/>
            <person name="Chen W.J."/>
            <person name="Zahm M."/>
            <person name="Cabau C."/>
            <person name="Klopp C."/>
            <person name="Thompson A.W."/>
            <person name="Robinson-Rechavi M."/>
            <person name="Braasch I."/>
            <person name="Lecointre G."/>
            <person name="Bobe J."/>
            <person name="Postlethwait J.H."/>
            <person name="Berthelot C."/>
            <person name="Roest Crollius H."/>
            <person name="Guiguen Y."/>
        </authorList>
    </citation>
    <scope>NUCLEOTIDE SEQUENCE</scope>
    <source>
        <strain evidence="14">WJC10195</strain>
    </source>
</reference>
<dbReference type="PRINTS" id="PR01186">
    <property type="entry name" value="INTEGRINB"/>
</dbReference>
<dbReference type="Gene3D" id="3.40.50.410">
    <property type="entry name" value="von Willebrand factor, type A domain"/>
    <property type="match status" value="1"/>
</dbReference>
<dbReference type="GO" id="GO:0008305">
    <property type="term" value="C:integrin complex"/>
    <property type="evidence" value="ECO:0007669"/>
    <property type="project" value="TreeGrafter"/>
</dbReference>
<keyword evidence="3" id="KW-0245">EGF-like domain</keyword>
<dbReference type="Pfam" id="PF07974">
    <property type="entry name" value="EGF_2"/>
    <property type="match status" value="1"/>
</dbReference>
<evidence type="ECO:0000256" key="2">
    <source>
        <dbReference type="ARBA" id="ARBA00007449"/>
    </source>
</evidence>
<dbReference type="Pfam" id="PF00362">
    <property type="entry name" value="Integrin_beta"/>
    <property type="match status" value="1"/>
</dbReference>
<dbReference type="SUPFAM" id="SSF53300">
    <property type="entry name" value="vWA-like"/>
    <property type="match status" value="1"/>
</dbReference>
<dbReference type="InterPro" id="IPR013111">
    <property type="entry name" value="EGF_extracell"/>
</dbReference>
<evidence type="ECO:0000256" key="4">
    <source>
        <dbReference type="ARBA" id="ARBA00022692"/>
    </source>
</evidence>
<comment type="similarity">
    <text evidence="2 12">Belongs to the integrin beta chain family.</text>
</comment>
<evidence type="ECO:0000259" key="13">
    <source>
        <dbReference type="SMART" id="SM00187"/>
    </source>
</evidence>
<accession>A0A9Q1F5V4</accession>
<keyword evidence="11" id="KW-0325">Glycoprotein</keyword>
<evidence type="ECO:0000256" key="7">
    <source>
        <dbReference type="ARBA" id="ARBA00022989"/>
    </source>
</evidence>
<dbReference type="InterPro" id="IPR036465">
    <property type="entry name" value="vWFA_dom_sf"/>
</dbReference>
<keyword evidence="12" id="KW-0130">Cell adhesion</keyword>
<keyword evidence="6" id="KW-0677">Repeat</keyword>
<feature type="domain" description="Integrin beta subunit VWA" evidence="13">
    <location>
        <begin position="1"/>
        <end position="328"/>
    </location>
</feature>
<dbReference type="GO" id="GO:0098609">
    <property type="term" value="P:cell-cell adhesion"/>
    <property type="evidence" value="ECO:0007669"/>
    <property type="project" value="TreeGrafter"/>
</dbReference>
<name>A0A9Q1F5V4_SYNKA</name>
<dbReference type="InterPro" id="IPR057243">
    <property type="entry name" value="Integrin_I-EGF_CS"/>
</dbReference>
<evidence type="ECO:0000256" key="6">
    <source>
        <dbReference type="ARBA" id="ARBA00022737"/>
    </source>
</evidence>
<evidence type="ECO:0000313" key="15">
    <source>
        <dbReference type="Proteomes" id="UP001152622"/>
    </source>
</evidence>
<evidence type="ECO:0000256" key="9">
    <source>
        <dbReference type="ARBA" id="ARBA00023136"/>
    </source>
</evidence>
<dbReference type="PROSITE" id="PS52047">
    <property type="entry name" value="I_EGF_2"/>
    <property type="match status" value="2"/>
</dbReference>